<dbReference type="Gene3D" id="3.40.1360.10">
    <property type="match status" value="1"/>
</dbReference>
<dbReference type="GO" id="GO:0006310">
    <property type="term" value="P:DNA recombination"/>
    <property type="evidence" value="ECO:0007669"/>
    <property type="project" value="UniProtKB-KW"/>
</dbReference>
<dbReference type="SUPFAM" id="SSF111304">
    <property type="entry name" value="Recombination protein RecR"/>
    <property type="match status" value="1"/>
</dbReference>
<dbReference type="Pfam" id="PF02132">
    <property type="entry name" value="RecR_ZnF"/>
    <property type="match status" value="1"/>
</dbReference>
<dbReference type="Gene3D" id="3.30.60.80">
    <property type="match status" value="1"/>
</dbReference>
<keyword evidence="2" id="KW-0227">DNA damage</keyword>
<dbReference type="PROSITE" id="PS01300">
    <property type="entry name" value="RECR"/>
    <property type="match status" value="1"/>
</dbReference>
<dbReference type="HAMAP" id="MF_00017">
    <property type="entry name" value="RecR"/>
    <property type="match status" value="1"/>
</dbReference>
<dbReference type="Pfam" id="PF21176">
    <property type="entry name" value="RecR_HhH"/>
    <property type="match status" value="1"/>
</dbReference>
<dbReference type="EMBL" id="VSSQ01032964">
    <property type="protein sequence ID" value="MPM84407.1"/>
    <property type="molecule type" value="Genomic_DNA"/>
</dbReference>
<protein>
    <submittedName>
        <fullName evidence="8">Recombination protein RecR</fullName>
    </submittedName>
</protein>
<dbReference type="GO" id="GO:0006281">
    <property type="term" value="P:DNA repair"/>
    <property type="evidence" value="ECO:0007669"/>
    <property type="project" value="UniProtKB-KW"/>
</dbReference>
<evidence type="ECO:0000259" key="7">
    <source>
        <dbReference type="PROSITE" id="PS50880"/>
    </source>
</evidence>
<keyword evidence="6" id="KW-0234">DNA repair</keyword>
<dbReference type="GO" id="GO:0008270">
    <property type="term" value="F:zinc ion binding"/>
    <property type="evidence" value="ECO:0007669"/>
    <property type="project" value="UniProtKB-KW"/>
</dbReference>
<dbReference type="InterPro" id="IPR034137">
    <property type="entry name" value="TOPRIM_RecR"/>
</dbReference>
<dbReference type="InterPro" id="IPR023627">
    <property type="entry name" value="Rcmb_RecR"/>
</dbReference>
<evidence type="ECO:0000256" key="2">
    <source>
        <dbReference type="ARBA" id="ARBA00022763"/>
    </source>
</evidence>
<proteinExistence type="inferred from homology"/>
<evidence type="ECO:0000256" key="3">
    <source>
        <dbReference type="ARBA" id="ARBA00022771"/>
    </source>
</evidence>
<accession>A0A645D5C3</accession>
<dbReference type="SMART" id="SM00493">
    <property type="entry name" value="TOPRIM"/>
    <property type="match status" value="1"/>
</dbReference>
<dbReference type="Gene3D" id="6.10.250.240">
    <property type="match status" value="1"/>
</dbReference>
<dbReference type="CDD" id="cd01025">
    <property type="entry name" value="TOPRIM_recR"/>
    <property type="match status" value="1"/>
</dbReference>
<comment type="caution">
    <text evidence="8">The sequence shown here is derived from an EMBL/GenBank/DDBJ whole genome shotgun (WGS) entry which is preliminary data.</text>
</comment>
<dbReference type="PANTHER" id="PTHR30446:SF0">
    <property type="entry name" value="RECOMBINATION PROTEIN RECR"/>
    <property type="match status" value="1"/>
</dbReference>
<dbReference type="Pfam" id="PF13662">
    <property type="entry name" value="Toprim_4"/>
    <property type="match status" value="1"/>
</dbReference>
<evidence type="ECO:0000256" key="5">
    <source>
        <dbReference type="ARBA" id="ARBA00023172"/>
    </source>
</evidence>
<dbReference type="InterPro" id="IPR006171">
    <property type="entry name" value="TOPRIM_dom"/>
</dbReference>
<feature type="domain" description="Toprim" evidence="7">
    <location>
        <begin position="81"/>
        <end position="176"/>
    </location>
</feature>
<dbReference type="InterPro" id="IPR000093">
    <property type="entry name" value="DNA_Rcmb_RecR"/>
</dbReference>
<evidence type="ECO:0000256" key="1">
    <source>
        <dbReference type="ARBA" id="ARBA00022723"/>
    </source>
</evidence>
<dbReference type="Gene3D" id="1.10.8.420">
    <property type="entry name" value="RecR Domain 1"/>
    <property type="match status" value="1"/>
</dbReference>
<dbReference type="InterPro" id="IPR015967">
    <property type="entry name" value="Rcmb_RecR_Znf"/>
</dbReference>
<keyword evidence="5" id="KW-0233">DNA recombination</keyword>
<keyword evidence="1" id="KW-0479">Metal-binding</keyword>
<sequence length="199" mass="21606">MGANAAPLEKLIEEFAKLPGIGRKGASRLAYQVLSMPKNEALEFAQAIIDAHTKIHRCSVCQNFTDGEICPICSGTKRDKSVICVVETPRDVSAFERTREYHGLYHVLHGLISPMDGIGAEQLTVKELLARLQGDEVQEVIMATNPTVEGEATAMYLAKLIKPLGIRVSRLAYGLPVGGSLEYADPTTLGRSLISRGEL</sequence>
<reference evidence="8" key="1">
    <citation type="submission" date="2019-08" db="EMBL/GenBank/DDBJ databases">
        <authorList>
            <person name="Kucharzyk K."/>
            <person name="Murdoch R.W."/>
            <person name="Higgins S."/>
            <person name="Loffler F."/>
        </authorList>
    </citation>
    <scope>NUCLEOTIDE SEQUENCE</scope>
</reference>
<evidence type="ECO:0000256" key="6">
    <source>
        <dbReference type="ARBA" id="ARBA00023204"/>
    </source>
</evidence>
<evidence type="ECO:0000313" key="8">
    <source>
        <dbReference type="EMBL" id="MPM84407.1"/>
    </source>
</evidence>
<keyword evidence="3" id="KW-0863">Zinc-finger</keyword>
<organism evidence="8">
    <name type="scientific">bioreactor metagenome</name>
    <dbReference type="NCBI Taxonomy" id="1076179"/>
    <lineage>
        <taxon>unclassified sequences</taxon>
        <taxon>metagenomes</taxon>
        <taxon>ecological metagenomes</taxon>
    </lineage>
</organism>
<dbReference type="NCBIfam" id="TIGR00615">
    <property type="entry name" value="recR"/>
    <property type="match status" value="1"/>
</dbReference>
<dbReference type="Pfam" id="PF21175">
    <property type="entry name" value="RecR_C"/>
    <property type="match status" value="1"/>
</dbReference>
<keyword evidence="4" id="KW-0862">Zinc</keyword>
<name>A0A645D5C3_9ZZZZ</name>
<evidence type="ECO:0000256" key="4">
    <source>
        <dbReference type="ARBA" id="ARBA00022833"/>
    </source>
</evidence>
<gene>
    <name evidence="8" type="primary">recR_40</name>
    <name evidence="8" type="ORF">SDC9_131478</name>
</gene>
<dbReference type="AlphaFoldDB" id="A0A645D5C3"/>
<dbReference type="PANTHER" id="PTHR30446">
    <property type="entry name" value="RECOMBINATION PROTEIN RECR"/>
    <property type="match status" value="1"/>
</dbReference>
<dbReference type="PROSITE" id="PS50880">
    <property type="entry name" value="TOPRIM"/>
    <property type="match status" value="1"/>
</dbReference>
<dbReference type="GO" id="GO:0003677">
    <property type="term" value="F:DNA binding"/>
    <property type="evidence" value="ECO:0007669"/>
    <property type="project" value="InterPro"/>
</dbReference>